<name>A0A7W8DPR2_9BACT</name>
<evidence type="ECO:0000256" key="1">
    <source>
        <dbReference type="SAM" id="MobiDB-lite"/>
    </source>
</evidence>
<dbReference type="AlphaFoldDB" id="A0A7W8DPR2"/>
<dbReference type="RefSeq" id="WP_184207323.1">
    <property type="nucleotide sequence ID" value="NZ_JACHIF010000003.1"/>
</dbReference>
<evidence type="ECO:0000313" key="2">
    <source>
        <dbReference type="EMBL" id="MBB5037430.1"/>
    </source>
</evidence>
<protein>
    <submittedName>
        <fullName evidence="2">Uncharacterized protein</fullName>
    </submittedName>
</protein>
<accession>A0A7W8DPR2</accession>
<organism evidence="2 3">
    <name type="scientific">Prosthecobacter dejongeii</name>
    <dbReference type="NCBI Taxonomy" id="48465"/>
    <lineage>
        <taxon>Bacteria</taxon>
        <taxon>Pseudomonadati</taxon>
        <taxon>Verrucomicrobiota</taxon>
        <taxon>Verrucomicrobiia</taxon>
        <taxon>Verrucomicrobiales</taxon>
        <taxon>Verrucomicrobiaceae</taxon>
        <taxon>Prosthecobacter</taxon>
    </lineage>
</organism>
<proteinExistence type="predicted"/>
<feature type="compositionally biased region" description="Basic and acidic residues" evidence="1">
    <location>
        <begin position="84"/>
        <end position="97"/>
    </location>
</feature>
<gene>
    <name evidence="2" type="ORF">HNQ64_001679</name>
</gene>
<reference evidence="2 3" key="1">
    <citation type="submission" date="2020-08" db="EMBL/GenBank/DDBJ databases">
        <title>Genomic Encyclopedia of Type Strains, Phase IV (KMG-IV): sequencing the most valuable type-strain genomes for metagenomic binning, comparative biology and taxonomic classification.</title>
        <authorList>
            <person name="Goeker M."/>
        </authorList>
    </citation>
    <scope>NUCLEOTIDE SEQUENCE [LARGE SCALE GENOMIC DNA]</scope>
    <source>
        <strain evidence="2 3">DSM 12251</strain>
    </source>
</reference>
<keyword evidence="3" id="KW-1185">Reference proteome</keyword>
<dbReference type="EMBL" id="JACHIF010000003">
    <property type="protein sequence ID" value="MBB5037430.1"/>
    <property type="molecule type" value="Genomic_DNA"/>
</dbReference>
<sequence>MHHEFGPHFEPGLVGPNGRLARFHKGGGGDGGLKRMMAQNERHFQQQLALMREQANKNVPTAPKFDPSAAAPNQSRADIAEAEDQARRDAARRRGERAAILAGESTLGGKKTLLG</sequence>
<comment type="caution">
    <text evidence="2">The sequence shown here is derived from an EMBL/GenBank/DDBJ whole genome shotgun (WGS) entry which is preliminary data.</text>
</comment>
<dbReference type="Proteomes" id="UP000534294">
    <property type="component" value="Unassembled WGS sequence"/>
</dbReference>
<feature type="region of interest" description="Disordered" evidence="1">
    <location>
        <begin position="56"/>
        <end position="115"/>
    </location>
</feature>
<evidence type="ECO:0000313" key="3">
    <source>
        <dbReference type="Proteomes" id="UP000534294"/>
    </source>
</evidence>